<dbReference type="SUPFAM" id="SSF57850">
    <property type="entry name" value="RING/U-box"/>
    <property type="match status" value="1"/>
</dbReference>
<evidence type="ECO:0000256" key="5">
    <source>
        <dbReference type="SAM" id="Coils"/>
    </source>
</evidence>
<dbReference type="InterPro" id="IPR012579">
    <property type="entry name" value="NOL7_C"/>
</dbReference>
<gene>
    <name evidence="9" type="primary">nol7</name>
</gene>
<protein>
    <submittedName>
        <fullName evidence="9">Nucleolar protein 7 isoform X1</fullName>
    </submittedName>
</protein>
<feature type="region of interest" description="Disordered" evidence="6">
    <location>
        <begin position="216"/>
        <end position="262"/>
    </location>
</feature>
<dbReference type="RefSeq" id="XP_034064188.1">
    <property type="nucleotide sequence ID" value="XM_034208297.1"/>
</dbReference>
<accession>A0A6P8TJI8</accession>
<dbReference type="Pfam" id="PF08157">
    <property type="entry name" value="NUC129"/>
    <property type="match status" value="1"/>
</dbReference>
<evidence type="ECO:0000256" key="6">
    <source>
        <dbReference type="SAM" id="MobiDB-lite"/>
    </source>
</evidence>
<feature type="region of interest" description="Disordered" evidence="6">
    <location>
        <begin position="121"/>
        <end position="142"/>
    </location>
</feature>
<dbReference type="OrthoDB" id="9907143at2759"/>
<dbReference type="KEGG" id="gacu:117541166"/>
<evidence type="ECO:0000256" key="4">
    <source>
        <dbReference type="PROSITE-ProRule" id="PRU00175"/>
    </source>
</evidence>
<feature type="coiled-coil region" evidence="5">
    <location>
        <begin position="177"/>
        <end position="207"/>
    </location>
</feature>
<proteinExistence type="predicted"/>
<dbReference type="InterPro" id="IPR017907">
    <property type="entry name" value="Znf_RING_CS"/>
</dbReference>
<dbReference type="GO" id="GO:0008270">
    <property type="term" value="F:zinc ion binding"/>
    <property type="evidence" value="ECO:0007669"/>
    <property type="project" value="UniProtKB-KW"/>
</dbReference>
<dbReference type="InterPro" id="IPR001841">
    <property type="entry name" value="Znf_RING"/>
</dbReference>
<dbReference type="Gene3D" id="3.30.40.10">
    <property type="entry name" value="Zinc/RING finger domain, C3HC4 (zinc finger)"/>
    <property type="match status" value="1"/>
</dbReference>
<dbReference type="FunCoup" id="A0A6P8TJI8">
    <property type="interactions" value="1226"/>
</dbReference>
<evidence type="ECO:0000256" key="1">
    <source>
        <dbReference type="ARBA" id="ARBA00022723"/>
    </source>
</evidence>
<keyword evidence="8" id="KW-1185">Reference proteome</keyword>
<feature type="domain" description="RING-type" evidence="7">
    <location>
        <begin position="15"/>
        <end position="54"/>
    </location>
</feature>
<dbReference type="InterPro" id="IPR013083">
    <property type="entry name" value="Znf_RING/FYVE/PHD"/>
</dbReference>
<feature type="compositionally biased region" description="Acidic residues" evidence="6">
    <location>
        <begin position="232"/>
        <end position="243"/>
    </location>
</feature>
<dbReference type="GO" id="GO:0005730">
    <property type="term" value="C:nucleolus"/>
    <property type="evidence" value="ECO:0007669"/>
    <property type="project" value="TreeGrafter"/>
</dbReference>
<sequence>MAQRGNQINQEIICCTICLDLLKHPVTIPCGHSYCMDCIQSSCDGKLYSCPQCRKSFTPRPVLLKNTMLAALVEELKKTGRQPAPADHGYAGAEDVCTGRKLRAWGSRSHLSHDMSVTTRLDDVSSSPANMVKKQRGVTSSSLKMEKHSNNFNLILESSDDEAPEEVTFEDSKAQALKSMKLALDTARRDKELLKEKRKKRQELFQEQKKRKLLPAAVLEEIDSKKQKPSEDEAEDEQQEEGGEETKKRKKKSGKLANARNLKGKYTVQTVKHGASEASQRQTAEDFLQSRLYGAGSCRTTSNELLSLENKKGRNKSAAVTFVNKDWACSEKAKAEKLKKRWIHKQQIPC</sequence>
<dbReference type="GeneID" id="117541166"/>
<dbReference type="SMART" id="SM00184">
    <property type="entry name" value="RING"/>
    <property type="match status" value="1"/>
</dbReference>
<evidence type="ECO:0000256" key="3">
    <source>
        <dbReference type="ARBA" id="ARBA00022833"/>
    </source>
</evidence>
<evidence type="ECO:0000313" key="9">
    <source>
        <dbReference type="RefSeq" id="XP_034064188.1"/>
    </source>
</evidence>
<evidence type="ECO:0000256" key="2">
    <source>
        <dbReference type="ARBA" id="ARBA00022771"/>
    </source>
</evidence>
<dbReference type="GO" id="GO:0003723">
    <property type="term" value="F:RNA binding"/>
    <property type="evidence" value="ECO:0007669"/>
    <property type="project" value="TreeGrafter"/>
</dbReference>
<keyword evidence="5" id="KW-0175">Coiled coil</keyword>
<keyword evidence="1" id="KW-0479">Metal-binding</keyword>
<dbReference type="CTD" id="51406"/>
<dbReference type="InParanoid" id="A0A6P8TJI8"/>
<evidence type="ECO:0000259" key="7">
    <source>
        <dbReference type="PROSITE" id="PS50089"/>
    </source>
</evidence>
<keyword evidence="3" id="KW-0862">Zinc</keyword>
<dbReference type="PROSITE" id="PS50089">
    <property type="entry name" value="ZF_RING_2"/>
    <property type="match status" value="1"/>
</dbReference>
<name>A0A6P8TJI8_GYMAC</name>
<dbReference type="PANTHER" id="PTHR32337:SF2">
    <property type="entry name" value="NUCLEOLAR PROTEIN 7"/>
    <property type="match status" value="1"/>
</dbReference>
<dbReference type="Proteomes" id="UP000515161">
    <property type="component" value="Unplaced"/>
</dbReference>
<keyword evidence="2 4" id="KW-0863">Zinc-finger</keyword>
<reference evidence="9" key="1">
    <citation type="submission" date="2025-08" db="UniProtKB">
        <authorList>
            <consortium name="RefSeq"/>
        </authorList>
    </citation>
    <scope>IDENTIFICATION</scope>
</reference>
<dbReference type="PANTHER" id="PTHR32337">
    <property type="entry name" value="NUCLEOLAR PROTEIN 7"/>
    <property type="match status" value="1"/>
</dbReference>
<dbReference type="AlphaFoldDB" id="A0A6P8TJI8"/>
<dbReference type="PROSITE" id="PS00518">
    <property type="entry name" value="ZF_RING_1"/>
    <property type="match status" value="1"/>
</dbReference>
<feature type="compositionally biased region" description="Basic and acidic residues" evidence="6">
    <location>
        <begin position="222"/>
        <end position="231"/>
    </location>
</feature>
<evidence type="ECO:0000313" key="8">
    <source>
        <dbReference type="Proteomes" id="UP000515161"/>
    </source>
</evidence>
<dbReference type="Pfam" id="PF15227">
    <property type="entry name" value="zf-C3HC4_4"/>
    <property type="match status" value="1"/>
</dbReference>
<organism evidence="8 9">
    <name type="scientific">Gymnodraco acuticeps</name>
    <name type="common">Antarctic dragonfish</name>
    <dbReference type="NCBI Taxonomy" id="8218"/>
    <lineage>
        <taxon>Eukaryota</taxon>
        <taxon>Metazoa</taxon>
        <taxon>Chordata</taxon>
        <taxon>Craniata</taxon>
        <taxon>Vertebrata</taxon>
        <taxon>Euteleostomi</taxon>
        <taxon>Actinopterygii</taxon>
        <taxon>Neopterygii</taxon>
        <taxon>Teleostei</taxon>
        <taxon>Neoteleostei</taxon>
        <taxon>Acanthomorphata</taxon>
        <taxon>Eupercaria</taxon>
        <taxon>Perciformes</taxon>
        <taxon>Notothenioidei</taxon>
        <taxon>Bathydraconidae</taxon>
        <taxon>Gymnodraco</taxon>
    </lineage>
</organism>